<organism evidence="1 2">
    <name type="scientific">Nibribacter ruber</name>
    <dbReference type="NCBI Taxonomy" id="2698458"/>
    <lineage>
        <taxon>Bacteria</taxon>
        <taxon>Pseudomonadati</taxon>
        <taxon>Bacteroidota</taxon>
        <taxon>Cytophagia</taxon>
        <taxon>Cytophagales</taxon>
        <taxon>Hymenobacteraceae</taxon>
        <taxon>Nibribacter</taxon>
    </lineage>
</organism>
<dbReference type="CDD" id="cd24013">
    <property type="entry name" value="ASKHA_ATPase_BT3980-like"/>
    <property type="match status" value="1"/>
</dbReference>
<sequence length="295" mass="34725">MDSLAAAYKQSQRVVDDAFDVSASAHAHLYFCFGAHRLRLGVLDTERNKFVALEDYESNRPVSVDGAIQYLRSLTEHSPILQQRQWQTVRIAIKSQQFTLIPETLFEVNAREEYLQLNAELDLATELVHQYAHPRLELINVFTVPTKLQAWAEGHFETTEVEFVHQTSSLMEGFLHMAERNPRPQLYVYVDKNYVTLVVLQDTRLEFCNSFYFTSQEDFIYYILFVLQEKKMNPDQDHVFVWGELMVHSELFDVLRKYIRHVQLGKKPTGVGYSYRFDALFEHRNFDMYSLHFCE</sequence>
<reference evidence="1 2" key="1">
    <citation type="submission" date="2020-01" db="EMBL/GenBank/DDBJ databases">
        <authorList>
            <person name="Kim M."/>
        </authorList>
    </citation>
    <scope>NUCLEOTIDE SEQUENCE [LARGE SCALE GENOMIC DNA]</scope>
    <source>
        <strain evidence="1 2">BT10</strain>
    </source>
</reference>
<dbReference type="Gene3D" id="3.30.420.260">
    <property type="match status" value="1"/>
</dbReference>
<dbReference type="EMBL" id="CP047897">
    <property type="protein sequence ID" value="QHL86193.1"/>
    <property type="molecule type" value="Genomic_DNA"/>
</dbReference>
<gene>
    <name evidence="1" type="ORF">GU926_01505</name>
</gene>
<evidence type="ECO:0000313" key="2">
    <source>
        <dbReference type="Proteomes" id="UP000464214"/>
    </source>
</evidence>
<keyword evidence="2" id="KW-1185">Reference proteome</keyword>
<protein>
    <submittedName>
        <fullName evidence="1">DUF3822 family protein</fullName>
    </submittedName>
</protein>
<proteinExistence type="predicted"/>
<evidence type="ECO:0000313" key="1">
    <source>
        <dbReference type="EMBL" id="QHL86193.1"/>
    </source>
</evidence>
<dbReference type="Proteomes" id="UP000464214">
    <property type="component" value="Chromosome"/>
</dbReference>
<dbReference type="InterPro" id="IPR024213">
    <property type="entry name" value="DUF3822"/>
</dbReference>
<dbReference type="Gene3D" id="3.30.420.250">
    <property type="match status" value="1"/>
</dbReference>
<name>A0A6P1NZ58_9BACT</name>
<dbReference type="Pfam" id="PF12864">
    <property type="entry name" value="DUF3822"/>
    <property type="match status" value="1"/>
</dbReference>
<accession>A0A6P1NZ58</accession>
<dbReference type="AlphaFoldDB" id="A0A6P1NZ58"/>
<dbReference type="KEGG" id="nib:GU926_01505"/>
<dbReference type="RefSeq" id="WP_160688370.1">
    <property type="nucleotide sequence ID" value="NZ_CP047897.1"/>
</dbReference>